<name>A0A7M2Y727_9FLAO</name>
<keyword evidence="1" id="KW-1133">Transmembrane helix</keyword>
<keyword evidence="1" id="KW-0812">Transmembrane</keyword>
<evidence type="ECO:0000313" key="3">
    <source>
        <dbReference type="EMBL" id="QOW10057.1"/>
    </source>
</evidence>
<dbReference type="KEGG" id="kfa:Q73A0000_06610"/>
<evidence type="ECO:0000259" key="2">
    <source>
        <dbReference type="Pfam" id="PF18167"/>
    </source>
</evidence>
<evidence type="ECO:0000313" key="4">
    <source>
        <dbReference type="Proteomes" id="UP000594195"/>
    </source>
</evidence>
<dbReference type="Pfam" id="PF18167">
    <property type="entry name" value="Sa_NUDIX"/>
    <property type="match status" value="1"/>
</dbReference>
<dbReference type="Proteomes" id="UP000594195">
    <property type="component" value="Chromosome"/>
</dbReference>
<keyword evidence="4" id="KW-1185">Reference proteome</keyword>
<dbReference type="InterPro" id="IPR040829">
    <property type="entry name" value="Cap16_NUDIX"/>
</dbReference>
<dbReference type="RefSeq" id="WP_193813290.1">
    <property type="nucleotide sequence ID" value="NZ_CP040442.1"/>
</dbReference>
<keyword evidence="1" id="KW-0472">Membrane</keyword>
<dbReference type="AlphaFoldDB" id="A0A7M2Y727"/>
<protein>
    <recommendedName>
        <fullName evidence="2">CD-NTase-associated protein 16 NUDIX domain-containing protein</fullName>
    </recommendedName>
</protein>
<evidence type="ECO:0000256" key="1">
    <source>
        <dbReference type="SAM" id="Phobius"/>
    </source>
</evidence>
<reference evidence="3 4" key="1">
    <citation type="submission" date="2019-05" db="EMBL/GenBank/DDBJ databases">
        <title>Chryseobacterium sp. isolated from King George Island, maritime Antarctica.</title>
        <authorList>
            <person name="Peng X."/>
        </authorList>
    </citation>
    <scope>NUCLEOTIDE SEQUENCE [LARGE SCALE GENOMIC DNA]</scope>
    <source>
        <strain evidence="3 4">7-3A</strain>
    </source>
</reference>
<organism evidence="3 4">
    <name type="scientific">Kaistella flava</name>
    <name type="common">ex Peng et al. 2021</name>
    <dbReference type="NCBI Taxonomy" id="2038776"/>
    <lineage>
        <taxon>Bacteria</taxon>
        <taxon>Pseudomonadati</taxon>
        <taxon>Bacteroidota</taxon>
        <taxon>Flavobacteriia</taxon>
        <taxon>Flavobacteriales</taxon>
        <taxon>Weeksellaceae</taxon>
        <taxon>Chryseobacterium group</taxon>
        <taxon>Kaistella</taxon>
    </lineage>
</organism>
<feature type="transmembrane region" description="Helical" evidence="1">
    <location>
        <begin position="29"/>
        <end position="47"/>
    </location>
</feature>
<sequence>MKDTFAKITLPLLLIIIGFFDKENIFDSAYFRGGITIILTLFVNFLYNNWGKLGLYFNTKIVNRNKEIRLSISYVFRIQVENKYLLIKSGKRDYYQPVGGCYKTLPGSEKIFEKLDVKRDRNFETDKGIAKNDLRVRVKGKNVLDFFKWYESKEDRETSPWREFCEELLTPKILPLPEFRYIDYKFKKTVKTPILDLDMGGKGMFIYDVFDLLINDEQKPILEKLKDQGNDGKDIIWVTDEIIQSLGYDAASKEFILEISPHTKYAQNLKYNKS</sequence>
<accession>A0A7M2Y727</accession>
<feature type="domain" description="CD-NTase-associated protein 16 NUDIX" evidence="2">
    <location>
        <begin position="67"/>
        <end position="265"/>
    </location>
</feature>
<proteinExistence type="predicted"/>
<dbReference type="EMBL" id="CP040442">
    <property type="protein sequence ID" value="QOW10057.1"/>
    <property type="molecule type" value="Genomic_DNA"/>
</dbReference>
<gene>
    <name evidence="3" type="ORF">Q73A0000_06610</name>
</gene>